<evidence type="ECO:0000313" key="1">
    <source>
        <dbReference type="EMBL" id="KAF0031962.1"/>
    </source>
</evidence>
<dbReference type="EMBL" id="VEVO01000014">
    <property type="protein sequence ID" value="KAF0031962.1"/>
    <property type="molecule type" value="Genomic_DNA"/>
</dbReference>
<organism evidence="1 2">
    <name type="scientific">Scophthalmus maximus</name>
    <name type="common">Turbot</name>
    <name type="synonym">Psetta maxima</name>
    <dbReference type="NCBI Taxonomy" id="52904"/>
    <lineage>
        <taxon>Eukaryota</taxon>
        <taxon>Metazoa</taxon>
        <taxon>Chordata</taxon>
        <taxon>Craniata</taxon>
        <taxon>Vertebrata</taxon>
        <taxon>Euteleostomi</taxon>
        <taxon>Actinopterygii</taxon>
        <taxon>Neopterygii</taxon>
        <taxon>Teleostei</taxon>
        <taxon>Neoteleostei</taxon>
        <taxon>Acanthomorphata</taxon>
        <taxon>Carangaria</taxon>
        <taxon>Pleuronectiformes</taxon>
        <taxon>Pleuronectoidei</taxon>
        <taxon>Scophthalmidae</taxon>
        <taxon>Scophthalmus</taxon>
    </lineage>
</organism>
<reference evidence="1 2" key="1">
    <citation type="submission" date="2019-06" db="EMBL/GenBank/DDBJ databases">
        <title>Draft genomes of female and male turbot (Scophthalmus maximus).</title>
        <authorList>
            <person name="Xu H."/>
            <person name="Xu X.-W."/>
            <person name="Shao C."/>
            <person name="Chen S."/>
        </authorList>
    </citation>
    <scope>NUCLEOTIDE SEQUENCE [LARGE SCALE GENOMIC DNA]</scope>
    <source>
        <strain evidence="1">Ysfricsl-2016a</strain>
        <tissue evidence="1">Blood</tissue>
    </source>
</reference>
<evidence type="ECO:0000313" key="2">
    <source>
        <dbReference type="Proteomes" id="UP000438429"/>
    </source>
</evidence>
<dbReference type="Proteomes" id="UP000438429">
    <property type="component" value="Unassembled WGS sequence"/>
</dbReference>
<dbReference type="AlphaFoldDB" id="A0A6A4SNS0"/>
<accession>A0A6A4SNS0</accession>
<gene>
    <name evidence="1" type="ORF">F2P81_016517</name>
</gene>
<name>A0A6A4SNS0_SCOMX</name>
<proteinExistence type="predicted"/>
<sequence length="84" mass="9579">MFGGRSRTPEGSQTTCWEPKTQNVNKLIVGLQQGPLKQELSWQMQRNKRMTFADSCKETGALEQELQDKEDDILSHKVTVPTSR</sequence>
<protein>
    <submittedName>
        <fullName evidence="1">Uncharacterized protein</fullName>
    </submittedName>
</protein>
<comment type="caution">
    <text evidence="1">The sequence shown here is derived from an EMBL/GenBank/DDBJ whole genome shotgun (WGS) entry which is preliminary data.</text>
</comment>